<dbReference type="Pfam" id="PF12520">
    <property type="entry name" value="DUF3723"/>
    <property type="match status" value="1"/>
</dbReference>
<name>A0A0F7VJ00_PENBI</name>
<evidence type="ECO:0000313" key="2">
    <source>
        <dbReference type="Proteomes" id="UP000042958"/>
    </source>
</evidence>
<accession>A0A0F7VJ00</accession>
<dbReference type="AlphaFoldDB" id="A0A0F7VJ00"/>
<dbReference type="EMBL" id="CDHK01000003">
    <property type="protein sequence ID" value="CEO59622.1"/>
    <property type="molecule type" value="Genomic_DNA"/>
</dbReference>
<keyword evidence="2" id="KW-1185">Reference proteome</keyword>
<reference evidence="2" key="1">
    <citation type="journal article" date="2015" name="Genome Announc.">
        <title>Draft genome sequence of the fungus Penicillium brasilianum MG11.</title>
        <authorList>
            <person name="Horn F."/>
            <person name="Linde J."/>
            <person name="Mattern D.J."/>
            <person name="Walther G."/>
            <person name="Guthke R."/>
            <person name="Brakhage A.A."/>
            <person name="Valiante V."/>
        </authorList>
    </citation>
    <scope>NUCLEOTIDE SEQUENCE [LARGE SCALE GENOMIC DNA]</scope>
    <source>
        <strain evidence="2">MG11</strain>
    </source>
</reference>
<dbReference type="OrthoDB" id="4227485at2759"/>
<evidence type="ECO:0000313" key="1">
    <source>
        <dbReference type="EMBL" id="CEO59622.1"/>
    </source>
</evidence>
<sequence>MSPSFFTDQEVRLATERRLKYIGTAKVNISQIQFNPPLPQDLDLKNLERLRGIFLKNRCRRLDVDNHVPAILSPRDLTEALRKANVPQQSLLTNNAHQIPHLVFVAGQLQGLHGRHRVQAGAEVLPPADRWWTVDLYLDEYANQKKPSDGEIYRKIRQYEGEDNEAFRERWFVRLSPNNQGRLDQLDNKRNRRLRRAFDRLLAIPGLWPSGMRISLLHRLIASGCVREIITYLDHIRDFWSSLVASSGPLMKKIDQDTVETLQLLAPGKSRADAKTACGLVLGGHAFGKFDDDERRNIWNQMKDFDGLIPSLYTLFEDFKYLESCAHCVKRLIGPSTSIWETMSSMFVAHSDSEEYHPNAGDCIIQTSESTFRRQRATDMERLETGYVQIIRLRDRLFCKPENRIGTDTTVSSSIAWLVK</sequence>
<dbReference type="Proteomes" id="UP000042958">
    <property type="component" value="Unassembled WGS sequence"/>
</dbReference>
<protein>
    <submittedName>
        <fullName evidence="1">Uncharacterized protein</fullName>
    </submittedName>
</protein>
<gene>
    <name evidence="1" type="ORF">PMG11_04291</name>
</gene>
<organism evidence="1 2">
    <name type="scientific">Penicillium brasilianum</name>
    <dbReference type="NCBI Taxonomy" id="104259"/>
    <lineage>
        <taxon>Eukaryota</taxon>
        <taxon>Fungi</taxon>
        <taxon>Dikarya</taxon>
        <taxon>Ascomycota</taxon>
        <taxon>Pezizomycotina</taxon>
        <taxon>Eurotiomycetes</taxon>
        <taxon>Eurotiomycetidae</taxon>
        <taxon>Eurotiales</taxon>
        <taxon>Aspergillaceae</taxon>
        <taxon>Penicillium</taxon>
    </lineage>
</organism>
<proteinExistence type="predicted"/>
<dbReference type="InterPro" id="IPR022198">
    <property type="entry name" value="DUF3723"/>
</dbReference>
<dbReference type="STRING" id="104259.A0A0F7VJ00"/>